<dbReference type="InterPro" id="IPR019372">
    <property type="entry name" value="LHFPL"/>
</dbReference>
<evidence type="ECO:0000256" key="5">
    <source>
        <dbReference type="SAM" id="Phobius"/>
    </source>
</evidence>
<comment type="caution">
    <text evidence="6">The sequence shown here is derived from an EMBL/GenBank/DDBJ whole genome shotgun (WGS) entry which is preliminary data.</text>
</comment>
<dbReference type="EMBL" id="CAIIXF020000008">
    <property type="protein sequence ID" value="CAH1791106.1"/>
    <property type="molecule type" value="Genomic_DNA"/>
</dbReference>
<feature type="transmembrane region" description="Helical" evidence="5">
    <location>
        <begin position="12"/>
        <end position="33"/>
    </location>
</feature>
<evidence type="ECO:0000256" key="4">
    <source>
        <dbReference type="ARBA" id="ARBA00023136"/>
    </source>
</evidence>
<organism evidence="6 7">
    <name type="scientific">Owenia fusiformis</name>
    <name type="common">Polychaete worm</name>
    <dbReference type="NCBI Taxonomy" id="6347"/>
    <lineage>
        <taxon>Eukaryota</taxon>
        <taxon>Metazoa</taxon>
        <taxon>Spiralia</taxon>
        <taxon>Lophotrochozoa</taxon>
        <taxon>Annelida</taxon>
        <taxon>Polychaeta</taxon>
        <taxon>Sedentaria</taxon>
        <taxon>Canalipalpata</taxon>
        <taxon>Sabellida</taxon>
        <taxon>Oweniida</taxon>
        <taxon>Oweniidae</taxon>
        <taxon>Owenia</taxon>
    </lineage>
</organism>
<proteinExistence type="predicted"/>
<reference evidence="6" key="1">
    <citation type="submission" date="2022-03" db="EMBL/GenBank/DDBJ databases">
        <authorList>
            <person name="Martin C."/>
        </authorList>
    </citation>
    <scope>NUCLEOTIDE SEQUENCE</scope>
</reference>
<protein>
    <submittedName>
        <fullName evidence="6">Uncharacterized protein</fullName>
    </submittedName>
</protein>
<keyword evidence="2 5" id="KW-0812">Transmembrane</keyword>
<comment type="subcellular location">
    <subcellularLocation>
        <location evidence="1">Membrane</location>
        <topology evidence="1">Multi-pass membrane protein</topology>
    </subcellularLocation>
</comment>
<evidence type="ECO:0000313" key="7">
    <source>
        <dbReference type="Proteomes" id="UP000749559"/>
    </source>
</evidence>
<dbReference type="PANTHER" id="PTHR21284:SF12">
    <property type="entry name" value="EG:80H7.2 PROTEIN"/>
    <property type="match status" value="1"/>
</dbReference>
<dbReference type="EMBL" id="CAIIXF020000008">
    <property type="protein sequence ID" value="CAH1791105.1"/>
    <property type="molecule type" value="Genomic_DNA"/>
</dbReference>
<feature type="transmembrane region" description="Helical" evidence="5">
    <location>
        <begin position="156"/>
        <end position="180"/>
    </location>
</feature>
<evidence type="ECO:0000313" key="6">
    <source>
        <dbReference type="EMBL" id="CAH1791106.1"/>
    </source>
</evidence>
<keyword evidence="7" id="KW-1185">Reference proteome</keyword>
<keyword evidence="4 5" id="KW-0472">Membrane</keyword>
<dbReference type="GO" id="GO:0016020">
    <property type="term" value="C:membrane"/>
    <property type="evidence" value="ECO:0007669"/>
    <property type="project" value="UniProtKB-SubCell"/>
</dbReference>
<evidence type="ECO:0000256" key="3">
    <source>
        <dbReference type="ARBA" id="ARBA00022989"/>
    </source>
</evidence>
<name>A0A8J1U6Z8_OWEFU</name>
<dbReference type="PANTHER" id="PTHR21284">
    <property type="entry name" value="EG:80H7.2 PROTEIN"/>
    <property type="match status" value="1"/>
</dbReference>
<sequence length="181" mass="20065">MGNNSGCAKVVLVVFIVVMLLNLVVFVAPGWLIKSTENPTSSETTMIGLWLVCTTKDFHESYNLESVSECVSSIGTMSYRVEWWETVQVFIFLGVVLVFMSLLIFCVYLCMDNEKRSDKIKLGIAISCFTSGILWFIGLVVLAAKFREHDVLRESTLSYSFGLAVMTVLVNFALGGITFAA</sequence>
<evidence type="ECO:0000256" key="2">
    <source>
        <dbReference type="ARBA" id="ARBA00022692"/>
    </source>
</evidence>
<dbReference type="Gene3D" id="1.20.140.150">
    <property type="match status" value="1"/>
</dbReference>
<feature type="transmembrane region" description="Helical" evidence="5">
    <location>
        <begin position="87"/>
        <end position="110"/>
    </location>
</feature>
<feature type="transmembrane region" description="Helical" evidence="5">
    <location>
        <begin position="122"/>
        <end position="144"/>
    </location>
</feature>
<accession>A0A8J1U6Z8</accession>
<gene>
    <name evidence="6" type="ORF">OFUS_LOCUS16228</name>
</gene>
<dbReference type="AlphaFoldDB" id="A0A8J1U6Z8"/>
<dbReference type="Proteomes" id="UP000749559">
    <property type="component" value="Unassembled WGS sequence"/>
</dbReference>
<dbReference type="Pfam" id="PF10242">
    <property type="entry name" value="L_HMGIC_fpl"/>
    <property type="match status" value="1"/>
</dbReference>
<evidence type="ECO:0000256" key="1">
    <source>
        <dbReference type="ARBA" id="ARBA00004141"/>
    </source>
</evidence>
<keyword evidence="3 5" id="KW-1133">Transmembrane helix</keyword>